<evidence type="ECO:0000313" key="2">
    <source>
        <dbReference type="EMBL" id="MFC6906779.1"/>
    </source>
</evidence>
<comment type="caution">
    <text evidence="2">The sequence shown here is derived from an EMBL/GenBank/DDBJ whole genome shotgun (WGS) entry which is preliminary data.</text>
</comment>
<accession>A0ABD5VCY5</accession>
<feature type="region of interest" description="Disordered" evidence="1">
    <location>
        <begin position="1"/>
        <end position="41"/>
    </location>
</feature>
<sequence>MNDAGGEQTMLAAAGQDSDPEPEPEPELPVWERQRRELLGK</sequence>
<name>A0ABD5VCY5_9EURY</name>
<organism evidence="2 3">
    <name type="scientific">Halalkalicoccus tibetensis</name>
    <dbReference type="NCBI Taxonomy" id="175632"/>
    <lineage>
        <taxon>Archaea</taxon>
        <taxon>Methanobacteriati</taxon>
        <taxon>Methanobacteriota</taxon>
        <taxon>Stenosarchaea group</taxon>
        <taxon>Halobacteria</taxon>
        <taxon>Halobacteriales</taxon>
        <taxon>Halococcaceae</taxon>
        <taxon>Halalkalicoccus</taxon>
    </lineage>
</organism>
<evidence type="ECO:0000256" key="1">
    <source>
        <dbReference type="SAM" id="MobiDB-lite"/>
    </source>
</evidence>
<dbReference type="Proteomes" id="UP001596312">
    <property type="component" value="Unassembled WGS sequence"/>
</dbReference>
<evidence type="ECO:0000313" key="3">
    <source>
        <dbReference type="Proteomes" id="UP001596312"/>
    </source>
</evidence>
<dbReference type="EMBL" id="JBHSXQ010000005">
    <property type="protein sequence ID" value="MFC6906779.1"/>
    <property type="molecule type" value="Genomic_DNA"/>
</dbReference>
<dbReference type="AlphaFoldDB" id="A0ABD5VCY5"/>
<reference evidence="2 3" key="1">
    <citation type="journal article" date="2019" name="Int. J. Syst. Evol. Microbiol.">
        <title>The Global Catalogue of Microorganisms (GCM) 10K type strain sequencing project: providing services to taxonomists for standard genome sequencing and annotation.</title>
        <authorList>
            <consortium name="The Broad Institute Genomics Platform"/>
            <consortium name="The Broad Institute Genome Sequencing Center for Infectious Disease"/>
            <person name="Wu L."/>
            <person name="Ma J."/>
        </authorList>
    </citation>
    <scope>NUCLEOTIDE SEQUENCE [LARGE SCALE GENOMIC DNA]</scope>
    <source>
        <strain evidence="2 3">CGMCC 1.3240</strain>
    </source>
</reference>
<gene>
    <name evidence="2" type="ORF">ACFQGH_16425</name>
</gene>
<protein>
    <submittedName>
        <fullName evidence="2">Uncharacterized protein</fullName>
    </submittedName>
</protein>
<keyword evidence="3" id="KW-1185">Reference proteome</keyword>
<feature type="compositionally biased region" description="Basic and acidic residues" evidence="1">
    <location>
        <begin position="30"/>
        <end position="41"/>
    </location>
</feature>
<dbReference type="RefSeq" id="WP_340605357.1">
    <property type="nucleotide sequence ID" value="NZ_JBBMXV010000005.1"/>
</dbReference>
<proteinExistence type="predicted"/>